<dbReference type="GO" id="GO:0003964">
    <property type="term" value="F:RNA-directed DNA polymerase activity"/>
    <property type="evidence" value="ECO:0007669"/>
    <property type="project" value="UniProtKB-KW"/>
</dbReference>
<keyword evidence="2" id="KW-0808">Transferase</keyword>
<sequence>MPTIRQGMSSAEINKYTIELADGKLIGTDSGLYPKFSKSPVNIDLMPIELGSFYVIIRMYWFSKYHAVIICDEKIVSIPFGNEVLTIQGDRNDGEMQFLGHVIDSKGIHVDPAKIKSIKDCASLKTPTESRQFLGLARYYRRFIEGFLKIAKLMTKLTQKNVKYEWGENEEAAFQLLKQKLCSAPILSLPKGSEIFVVYCDASHKGLGAVLMQKEKVIAYASRQLKIHKKNYTTHDLEFGAVVFALNFWRHYLYGTNDYDYDIRYHPGKENVVADALSRKERIKPLQVRALMMRIELNLPSQILNAQEKVMKEENAKEKNLRGMDKEFETRPNRTLCIEKQMHVQVFDQSSLPLSKTKYGIRSARKLFKYNEYDYATFTDILNLCSDLERLV</sequence>
<dbReference type="InterPro" id="IPR043502">
    <property type="entry name" value="DNA/RNA_pol_sf"/>
</dbReference>
<comment type="caution">
    <text evidence="2">The sequence shown here is derived from an EMBL/GenBank/DDBJ whole genome shotgun (WGS) entry which is preliminary data.</text>
</comment>
<reference evidence="2" key="2">
    <citation type="submission" date="2022-01" db="EMBL/GenBank/DDBJ databases">
        <authorList>
            <person name="Yamashiro T."/>
            <person name="Shiraishi A."/>
            <person name="Satake H."/>
            <person name="Nakayama K."/>
        </authorList>
    </citation>
    <scope>NUCLEOTIDE SEQUENCE</scope>
</reference>
<feature type="domain" description="Reverse transcriptase/retrotransposon-derived protein RNase H-like" evidence="1">
    <location>
        <begin position="166"/>
        <end position="256"/>
    </location>
</feature>
<accession>A0ABQ4ZS72</accession>
<dbReference type="Pfam" id="PF17919">
    <property type="entry name" value="RT_RNaseH_2"/>
    <property type="match status" value="1"/>
</dbReference>
<dbReference type="InterPro" id="IPR041577">
    <property type="entry name" value="RT_RNaseH_2"/>
</dbReference>
<dbReference type="SUPFAM" id="SSF56672">
    <property type="entry name" value="DNA/RNA polymerases"/>
    <property type="match status" value="1"/>
</dbReference>
<keyword evidence="2" id="KW-0548">Nucleotidyltransferase</keyword>
<dbReference type="EMBL" id="BQNB010011525">
    <property type="protein sequence ID" value="GJS91683.1"/>
    <property type="molecule type" value="Genomic_DNA"/>
</dbReference>
<dbReference type="PANTHER" id="PTHR34072:SF52">
    <property type="entry name" value="RIBONUCLEASE H"/>
    <property type="match status" value="1"/>
</dbReference>
<evidence type="ECO:0000313" key="2">
    <source>
        <dbReference type="EMBL" id="GJS91683.1"/>
    </source>
</evidence>
<gene>
    <name evidence="2" type="ORF">Tco_0774319</name>
</gene>
<dbReference type="InterPro" id="IPR043128">
    <property type="entry name" value="Rev_trsase/Diguanyl_cyclase"/>
</dbReference>
<reference evidence="2" key="1">
    <citation type="journal article" date="2022" name="Int. J. Mol. Sci.">
        <title>Draft Genome of Tanacetum Coccineum: Genomic Comparison of Closely Related Tanacetum-Family Plants.</title>
        <authorList>
            <person name="Yamashiro T."/>
            <person name="Shiraishi A."/>
            <person name="Nakayama K."/>
            <person name="Satake H."/>
        </authorList>
    </citation>
    <scope>NUCLEOTIDE SEQUENCE</scope>
</reference>
<keyword evidence="2" id="KW-0695">RNA-directed DNA polymerase</keyword>
<dbReference type="PANTHER" id="PTHR34072">
    <property type="entry name" value="ENZYMATIC POLYPROTEIN-RELATED"/>
    <property type="match status" value="1"/>
</dbReference>
<protein>
    <submittedName>
        <fullName evidence="2">Reverse transcriptase domain-containing protein</fullName>
    </submittedName>
</protein>
<name>A0ABQ4ZS72_9ASTR</name>
<dbReference type="Gene3D" id="3.30.70.270">
    <property type="match status" value="1"/>
</dbReference>
<dbReference type="Proteomes" id="UP001151760">
    <property type="component" value="Unassembled WGS sequence"/>
</dbReference>
<evidence type="ECO:0000259" key="1">
    <source>
        <dbReference type="Pfam" id="PF17919"/>
    </source>
</evidence>
<organism evidence="2 3">
    <name type="scientific">Tanacetum coccineum</name>
    <dbReference type="NCBI Taxonomy" id="301880"/>
    <lineage>
        <taxon>Eukaryota</taxon>
        <taxon>Viridiplantae</taxon>
        <taxon>Streptophyta</taxon>
        <taxon>Embryophyta</taxon>
        <taxon>Tracheophyta</taxon>
        <taxon>Spermatophyta</taxon>
        <taxon>Magnoliopsida</taxon>
        <taxon>eudicotyledons</taxon>
        <taxon>Gunneridae</taxon>
        <taxon>Pentapetalae</taxon>
        <taxon>asterids</taxon>
        <taxon>campanulids</taxon>
        <taxon>Asterales</taxon>
        <taxon>Asteraceae</taxon>
        <taxon>Asteroideae</taxon>
        <taxon>Anthemideae</taxon>
        <taxon>Anthemidinae</taxon>
        <taxon>Tanacetum</taxon>
    </lineage>
</organism>
<evidence type="ECO:0000313" key="3">
    <source>
        <dbReference type="Proteomes" id="UP001151760"/>
    </source>
</evidence>
<proteinExistence type="predicted"/>
<keyword evidence="3" id="KW-1185">Reference proteome</keyword>
<dbReference type="CDD" id="cd09274">
    <property type="entry name" value="RNase_HI_RT_Ty3"/>
    <property type="match status" value="1"/>
</dbReference>